<evidence type="ECO:0000259" key="1">
    <source>
        <dbReference type="Pfam" id="PF13443"/>
    </source>
</evidence>
<dbReference type="Pfam" id="PF13443">
    <property type="entry name" value="HTH_26"/>
    <property type="match status" value="1"/>
</dbReference>
<dbReference type="SUPFAM" id="SSF47413">
    <property type="entry name" value="lambda repressor-like DNA-binding domains"/>
    <property type="match status" value="1"/>
</dbReference>
<comment type="caution">
    <text evidence="2">The sequence shown here is derived from an EMBL/GenBank/DDBJ whole genome shotgun (WGS) entry which is preliminary data.</text>
</comment>
<dbReference type="RefSeq" id="WP_024726647.1">
    <property type="nucleotide sequence ID" value="NZ_JACOOS010000002.1"/>
</dbReference>
<dbReference type="EMBL" id="JACOOS010000002">
    <property type="protein sequence ID" value="MBC5676538.1"/>
    <property type="molecule type" value="Genomic_DNA"/>
</dbReference>
<keyword evidence="3" id="KW-1185">Reference proteome</keyword>
<dbReference type="InterPro" id="IPR010982">
    <property type="entry name" value="Lambda_DNA-bd_dom_sf"/>
</dbReference>
<organism evidence="2 3">
    <name type="scientific">Anaerostipes hominis</name>
    <name type="common">ex Liu et al. 2021</name>
    <dbReference type="NCBI Taxonomy" id="2763018"/>
    <lineage>
        <taxon>Bacteria</taxon>
        <taxon>Bacillati</taxon>
        <taxon>Bacillota</taxon>
        <taxon>Clostridia</taxon>
        <taxon>Lachnospirales</taxon>
        <taxon>Lachnospiraceae</taxon>
        <taxon>Anaerostipes</taxon>
    </lineage>
</organism>
<accession>A0ABR7FMY3</accession>
<proteinExistence type="predicted"/>
<gene>
    <name evidence="2" type="ORF">H8S22_02590</name>
</gene>
<dbReference type="InterPro" id="IPR001387">
    <property type="entry name" value="Cro/C1-type_HTH"/>
</dbReference>
<dbReference type="Gene3D" id="1.10.260.40">
    <property type="entry name" value="lambda repressor-like DNA-binding domains"/>
    <property type="match status" value="1"/>
</dbReference>
<reference evidence="2 3" key="1">
    <citation type="submission" date="2020-08" db="EMBL/GenBank/DDBJ databases">
        <title>Genome public.</title>
        <authorList>
            <person name="Liu C."/>
            <person name="Sun Q."/>
        </authorList>
    </citation>
    <scope>NUCLEOTIDE SEQUENCE [LARGE SCALE GENOMIC DNA]</scope>
    <source>
        <strain evidence="2 3">NSJ-7</strain>
    </source>
</reference>
<sequence length="70" mass="8343">MIKYDKLWETAEKRGITKSILTKKYNVSKAQLYRLRYNQPVSTNTLDRLCNILECDISDIMEHIPDDNFF</sequence>
<protein>
    <submittedName>
        <fullName evidence="2">Helix-turn-helix transcriptional regulator</fullName>
    </submittedName>
</protein>
<evidence type="ECO:0000313" key="3">
    <source>
        <dbReference type="Proteomes" id="UP000635828"/>
    </source>
</evidence>
<name>A0ABR7FMY3_9FIRM</name>
<evidence type="ECO:0000313" key="2">
    <source>
        <dbReference type="EMBL" id="MBC5676538.1"/>
    </source>
</evidence>
<feature type="domain" description="HTH cro/C1-type" evidence="1">
    <location>
        <begin position="6"/>
        <end position="66"/>
    </location>
</feature>
<dbReference type="Proteomes" id="UP000635828">
    <property type="component" value="Unassembled WGS sequence"/>
</dbReference>